<dbReference type="SUPFAM" id="SSF54913">
    <property type="entry name" value="GlnB-like"/>
    <property type="match status" value="1"/>
</dbReference>
<comment type="caution">
    <text evidence="2">The sequence shown here is derived from an EMBL/GenBank/DDBJ whole genome shotgun (WGS) entry which is preliminary data.</text>
</comment>
<comment type="similarity">
    <text evidence="1">Belongs to the CutA family.</text>
</comment>
<protein>
    <submittedName>
        <fullName evidence="2">Cation tolerance protein CutA</fullName>
    </submittedName>
</protein>
<dbReference type="EMBL" id="LSYU01000048">
    <property type="protein sequence ID" value="KXX64693.1"/>
    <property type="molecule type" value="Genomic_DNA"/>
</dbReference>
<dbReference type="PANTHER" id="PTHR23419:SF8">
    <property type="entry name" value="FI09726P"/>
    <property type="match status" value="1"/>
</dbReference>
<dbReference type="Pfam" id="PF03091">
    <property type="entry name" value="CutA1"/>
    <property type="match status" value="1"/>
</dbReference>
<evidence type="ECO:0000313" key="3">
    <source>
        <dbReference type="Proteomes" id="UP000075766"/>
    </source>
</evidence>
<evidence type="ECO:0000313" key="2">
    <source>
        <dbReference type="EMBL" id="KXX64693.1"/>
    </source>
</evidence>
<dbReference type="Proteomes" id="UP000075766">
    <property type="component" value="Unassembled WGS sequence"/>
</dbReference>
<dbReference type="PANTHER" id="PTHR23419">
    <property type="entry name" value="DIVALENT CATION TOLERANCE CUTA-RELATED"/>
    <property type="match status" value="1"/>
</dbReference>
<keyword evidence="3" id="KW-1185">Reference proteome</keyword>
<dbReference type="InterPro" id="IPR004323">
    <property type="entry name" value="Ion_tolerance_CutA"/>
</dbReference>
<gene>
    <name evidence="2" type="ORF">AY586_12860</name>
</gene>
<dbReference type="InterPro" id="IPR011322">
    <property type="entry name" value="N-reg_PII-like_a/b"/>
</dbReference>
<organism evidence="2 3">
    <name type="scientific">Marichromatium gracile</name>
    <name type="common">Chromatium gracile</name>
    <dbReference type="NCBI Taxonomy" id="1048"/>
    <lineage>
        <taxon>Bacteria</taxon>
        <taxon>Pseudomonadati</taxon>
        <taxon>Pseudomonadota</taxon>
        <taxon>Gammaproteobacteria</taxon>
        <taxon>Chromatiales</taxon>
        <taxon>Chromatiaceae</taxon>
        <taxon>Marichromatium</taxon>
    </lineage>
</organism>
<dbReference type="RefSeq" id="WP_062274991.1">
    <property type="nucleotide sequence ID" value="NZ_JAKEDQ010000027.1"/>
</dbReference>
<name>A0ABR5VG21_MARGR</name>
<dbReference type="InterPro" id="IPR015867">
    <property type="entry name" value="N-reg_PII/ATP_PRibTrfase_C"/>
</dbReference>
<sequence length="111" mass="12280">MHPDPRHHLLLCTCPDVAQATRLAEQLVEEELAACVNLVPGLTSIYRWAGEIARDSEVLLLIKTSATRSRALIDRLAELHPYETPEAIAVPITEGLADYLNWIDTATGAHR</sequence>
<accession>A0ABR5VG21</accession>
<dbReference type="Gene3D" id="3.30.70.120">
    <property type="match status" value="1"/>
</dbReference>
<evidence type="ECO:0000256" key="1">
    <source>
        <dbReference type="ARBA" id="ARBA00010169"/>
    </source>
</evidence>
<reference evidence="2 3" key="1">
    <citation type="submission" date="2016-02" db="EMBL/GenBank/DDBJ databases">
        <title>Genome sequence of Marichromatium gracile YL-28, a purple sulfur bacterium.</title>
        <authorList>
            <person name="Zhao C."/>
            <person name="Hong X."/>
            <person name="Chen S."/>
            <person name="Yang S."/>
        </authorList>
    </citation>
    <scope>NUCLEOTIDE SEQUENCE [LARGE SCALE GENOMIC DNA]</scope>
    <source>
        <strain evidence="2 3">YL28</strain>
    </source>
</reference>
<proteinExistence type="inferred from homology"/>